<dbReference type="EMBL" id="KB203946">
    <property type="protein sequence ID" value="ESO82304.1"/>
    <property type="molecule type" value="Genomic_DNA"/>
</dbReference>
<dbReference type="InterPro" id="IPR022056">
    <property type="entry name" value="CpG-bd_C"/>
</dbReference>
<dbReference type="GeneID" id="20247117"/>
<keyword evidence="15" id="KW-1185">Reference proteome</keyword>
<dbReference type="Gene3D" id="3.30.40.10">
    <property type="entry name" value="Zinc/RING finger domain, C3HC4 (zinc finger)"/>
    <property type="match status" value="1"/>
</dbReference>
<dbReference type="GO" id="GO:0048188">
    <property type="term" value="C:Set1C/COMPASS complex"/>
    <property type="evidence" value="ECO:0007669"/>
    <property type="project" value="InterPro"/>
</dbReference>
<evidence type="ECO:0000256" key="5">
    <source>
        <dbReference type="ARBA" id="ARBA00023015"/>
    </source>
</evidence>
<keyword evidence="4" id="KW-0862">Zinc</keyword>
<accession>V4B1Y3</accession>
<keyword evidence="5" id="KW-0805">Transcription regulation</keyword>
<dbReference type="RefSeq" id="XP_009066969.1">
    <property type="nucleotide sequence ID" value="XM_009068721.1"/>
</dbReference>
<dbReference type="Proteomes" id="UP000030746">
    <property type="component" value="Unassembled WGS sequence"/>
</dbReference>
<evidence type="ECO:0000313" key="14">
    <source>
        <dbReference type="EMBL" id="ESO82304.1"/>
    </source>
</evidence>
<dbReference type="InterPro" id="IPR001965">
    <property type="entry name" value="Znf_PHD"/>
</dbReference>
<dbReference type="PROSITE" id="PS51058">
    <property type="entry name" value="ZF_CXXC"/>
    <property type="match status" value="1"/>
</dbReference>
<evidence type="ECO:0000259" key="12">
    <source>
        <dbReference type="PROSITE" id="PS50016"/>
    </source>
</evidence>
<dbReference type="SUPFAM" id="SSF57903">
    <property type="entry name" value="FYVE/PHD zinc finger"/>
    <property type="match status" value="1"/>
</dbReference>
<evidence type="ECO:0000256" key="8">
    <source>
        <dbReference type="ARBA" id="ARBA00023242"/>
    </source>
</evidence>
<keyword evidence="2" id="KW-0479">Metal-binding</keyword>
<gene>
    <name evidence="14" type="ORF">LOTGIDRAFT_223348</name>
</gene>
<dbReference type="STRING" id="225164.V4B1Y3"/>
<dbReference type="OrthoDB" id="419183at2759"/>
<feature type="domain" description="CXXC-type" evidence="13">
    <location>
        <begin position="127"/>
        <end position="176"/>
    </location>
</feature>
<dbReference type="GO" id="GO:0008270">
    <property type="term" value="F:zinc ion binding"/>
    <property type="evidence" value="ECO:0007669"/>
    <property type="project" value="UniProtKB-KW"/>
</dbReference>
<dbReference type="GO" id="GO:0045893">
    <property type="term" value="P:positive regulation of DNA-templated transcription"/>
    <property type="evidence" value="ECO:0007669"/>
    <property type="project" value="TreeGrafter"/>
</dbReference>
<comment type="subcellular location">
    <subcellularLocation>
        <location evidence="1">Nucleus</location>
    </subcellularLocation>
</comment>
<keyword evidence="3 10" id="KW-0863">Zinc-finger</keyword>
<name>V4B1Y3_LOTGI</name>
<dbReference type="HOGENOM" id="CLU_025011_1_0_1"/>
<proteinExistence type="predicted"/>
<dbReference type="CTD" id="20247117"/>
<dbReference type="Pfam" id="PF00628">
    <property type="entry name" value="PHD"/>
    <property type="match status" value="1"/>
</dbReference>
<organism evidence="14 15">
    <name type="scientific">Lottia gigantea</name>
    <name type="common">Giant owl limpet</name>
    <dbReference type="NCBI Taxonomy" id="225164"/>
    <lineage>
        <taxon>Eukaryota</taxon>
        <taxon>Metazoa</taxon>
        <taxon>Spiralia</taxon>
        <taxon>Lophotrochozoa</taxon>
        <taxon>Mollusca</taxon>
        <taxon>Gastropoda</taxon>
        <taxon>Patellogastropoda</taxon>
        <taxon>Lottioidea</taxon>
        <taxon>Lottiidae</taxon>
        <taxon>Lottia</taxon>
    </lineage>
</organism>
<feature type="domain" description="PHD-type" evidence="12">
    <location>
        <begin position="39"/>
        <end position="89"/>
    </location>
</feature>
<dbReference type="InterPro" id="IPR013083">
    <property type="entry name" value="Znf_RING/FYVE/PHD"/>
</dbReference>
<evidence type="ECO:0000256" key="10">
    <source>
        <dbReference type="PROSITE-ProRule" id="PRU00509"/>
    </source>
</evidence>
<sequence>MTDSDLSAPSQEEIAHRFNIPERKVKVQTLMKTLNDEEQKYCICQSTDCTSFMIACDKCEEWYHGVCIGVTQLDAKSIKHYYCDACRGKDPSLSIKYKTKKPWKDKFKSDSSDVDRTARDPRLRESGKAKKSSRRCGDCTACHKKEDCGRCDYCKDMKKFGGPNKMRQKCRLRQCANFYKKKKYKQESSDTVEIEDDTPTQCYGPGCIECARPGSKYCSDDCGLKLSKSRIYEMLPSRIQQWQSSPCAAEENNKRALESIRRKQLEAKTRLGDLDQRHKELDSLLERAKHLKIDPDQGGTETEDDLELSLYCVTCGSEINQRGALRHMEKCFAKFESQTSFGSIYKTRIEGNSMFCDFWNPQQKFYCKRLKVLCPEHTKEPKIGQDEVCGCSLVTNVFDETGELCRAPKRKCVKHFCWEKLRRAEIDMERLRWWMALDDLFEKERTIRMSMSNRMGVLGLMLHQSVDHDPMTPMTTPQIRDSN</sequence>
<dbReference type="PANTHER" id="PTHR46174">
    <property type="entry name" value="CXXC-TYPE ZINC FINGER PROTEIN 1"/>
    <property type="match status" value="1"/>
</dbReference>
<dbReference type="Pfam" id="PF02008">
    <property type="entry name" value="zf-CXXC"/>
    <property type="match status" value="1"/>
</dbReference>
<evidence type="ECO:0000256" key="6">
    <source>
        <dbReference type="ARBA" id="ARBA00023125"/>
    </source>
</evidence>
<evidence type="ECO:0000256" key="1">
    <source>
        <dbReference type="ARBA" id="ARBA00004123"/>
    </source>
</evidence>
<dbReference type="PANTHER" id="PTHR46174:SF1">
    <property type="entry name" value="CXXC-TYPE ZINC FINGER PROTEIN 1"/>
    <property type="match status" value="1"/>
</dbReference>
<keyword evidence="7" id="KW-0804">Transcription</keyword>
<protein>
    <recommendedName>
        <fullName evidence="9">CXXC-type zinc finger protein 1</fullName>
    </recommendedName>
</protein>
<evidence type="ECO:0000256" key="2">
    <source>
        <dbReference type="ARBA" id="ARBA00022723"/>
    </source>
</evidence>
<dbReference type="InterPro" id="IPR037869">
    <property type="entry name" value="Spp1/CFP1"/>
</dbReference>
<dbReference type="InterPro" id="IPR002857">
    <property type="entry name" value="Znf_CXXC"/>
</dbReference>
<dbReference type="Pfam" id="PF12269">
    <property type="entry name" value="CpG_bind_C"/>
    <property type="match status" value="1"/>
</dbReference>
<dbReference type="AlphaFoldDB" id="V4B1Y3"/>
<reference evidence="14 15" key="1">
    <citation type="journal article" date="2013" name="Nature">
        <title>Insights into bilaterian evolution from three spiralian genomes.</title>
        <authorList>
            <person name="Simakov O."/>
            <person name="Marletaz F."/>
            <person name="Cho S.J."/>
            <person name="Edsinger-Gonzales E."/>
            <person name="Havlak P."/>
            <person name="Hellsten U."/>
            <person name="Kuo D.H."/>
            <person name="Larsson T."/>
            <person name="Lv J."/>
            <person name="Arendt D."/>
            <person name="Savage R."/>
            <person name="Osoegawa K."/>
            <person name="de Jong P."/>
            <person name="Grimwood J."/>
            <person name="Chapman J.A."/>
            <person name="Shapiro H."/>
            <person name="Aerts A."/>
            <person name="Otillar R.P."/>
            <person name="Terry A.Y."/>
            <person name="Boore J.L."/>
            <person name="Grigoriev I.V."/>
            <person name="Lindberg D.R."/>
            <person name="Seaver E.C."/>
            <person name="Weisblat D.A."/>
            <person name="Putnam N.H."/>
            <person name="Rokhsar D.S."/>
        </authorList>
    </citation>
    <scope>NUCLEOTIDE SEQUENCE [LARGE SCALE GENOMIC DNA]</scope>
</reference>
<evidence type="ECO:0000259" key="13">
    <source>
        <dbReference type="PROSITE" id="PS51058"/>
    </source>
</evidence>
<dbReference type="SMART" id="SM00249">
    <property type="entry name" value="PHD"/>
    <property type="match status" value="1"/>
</dbReference>
<feature type="region of interest" description="Disordered" evidence="11">
    <location>
        <begin position="104"/>
        <end position="126"/>
    </location>
</feature>
<evidence type="ECO:0000256" key="3">
    <source>
        <dbReference type="ARBA" id="ARBA00022771"/>
    </source>
</evidence>
<dbReference type="InterPro" id="IPR019787">
    <property type="entry name" value="Znf_PHD-finger"/>
</dbReference>
<dbReference type="KEGG" id="lgi:LOTGIDRAFT_223348"/>
<evidence type="ECO:0000313" key="15">
    <source>
        <dbReference type="Proteomes" id="UP000030746"/>
    </source>
</evidence>
<dbReference type="InterPro" id="IPR019786">
    <property type="entry name" value="Zinc_finger_PHD-type_CS"/>
</dbReference>
<evidence type="ECO:0000256" key="7">
    <source>
        <dbReference type="ARBA" id="ARBA00023163"/>
    </source>
</evidence>
<dbReference type="OMA" id="IRVGHKP"/>
<dbReference type="PROSITE" id="PS50016">
    <property type="entry name" value="ZF_PHD_2"/>
    <property type="match status" value="1"/>
</dbReference>
<dbReference type="PROSITE" id="PS01359">
    <property type="entry name" value="ZF_PHD_1"/>
    <property type="match status" value="1"/>
</dbReference>
<keyword evidence="8" id="KW-0539">Nucleus</keyword>
<dbReference type="GO" id="GO:0003677">
    <property type="term" value="F:DNA binding"/>
    <property type="evidence" value="ECO:0007669"/>
    <property type="project" value="UniProtKB-KW"/>
</dbReference>
<evidence type="ECO:0000256" key="9">
    <source>
        <dbReference type="ARBA" id="ARBA00023828"/>
    </source>
</evidence>
<dbReference type="InterPro" id="IPR011011">
    <property type="entry name" value="Znf_FYVE_PHD"/>
</dbReference>
<evidence type="ECO:0000256" key="11">
    <source>
        <dbReference type="SAM" id="MobiDB-lite"/>
    </source>
</evidence>
<keyword evidence="6" id="KW-0238">DNA-binding</keyword>
<evidence type="ECO:0000256" key="4">
    <source>
        <dbReference type="ARBA" id="ARBA00022833"/>
    </source>
</evidence>